<dbReference type="AlphaFoldDB" id="A0A4Q7P460"/>
<gene>
    <name evidence="1" type="ORF">EV209_2598</name>
</gene>
<accession>A0A4Q7P460</accession>
<name>A0A4Q7P460_9FIRM</name>
<proteinExistence type="predicted"/>
<protein>
    <submittedName>
        <fullName evidence="1">Uncharacterized protein</fullName>
    </submittedName>
</protein>
<dbReference type="EMBL" id="SGXF01000005">
    <property type="protein sequence ID" value="RZS94228.1"/>
    <property type="molecule type" value="Genomic_DNA"/>
</dbReference>
<keyword evidence="2" id="KW-1185">Reference proteome</keyword>
<evidence type="ECO:0000313" key="2">
    <source>
        <dbReference type="Proteomes" id="UP000292927"/>
    </source>
</evidence>
<dbReference type="OrthoDB" id="9948182at2"/>
<sequence>MLCKKQLYIYLPSSIQKIHEAAGDKVKALFAAYPFEIYGDPFIKRALRRFEVKYSSLAFQECYDAASDAYLYSIHRCAWRGYDFVEFYIRKMIPISIRWALVICDEGKNICQANGLSRICLDDPDQERKW</sequence>
<comment type="caution">
    <text evidence="1">The sequence shown here is derived from an EMBL/GenBank/DDBJ whole genome shotgun (WGS) entry which is preliminary data.</text>
</comment>
<reference evidence="1 2" key="1">
    <citation type="submission" date="2019-02" db="EMBL/GenBank/DDBJ databases">
        <title>Genomic Encyclopedia of Type Strains, Phase IV (KMG-IV): sequencing the most valuable type-strain genomes for metagenomic binning, comparative biology and taxonomic classification.</title>
        <authorList>
            <person name="Goeker M."/>
        </authorList>
    </citation>
    <scope>NUCLEOTIDE SEQUENCE [LARGE SCALE GENOMIC DNA]</scope>
    <source>
        <strain evidence="1 2">DSM 29486</strain>
    </source>
</reference>
<dbReference type="Proteomes" id="UP000292927">
    <property type="component" value="Unassembled WGS sequence"/>
</dbReference>
<evidence type="ECO:0000313" key="1">
    <source>
        <dbReference type="EMBL" id="RZS94228.1"/>
    </source>
</evidence>
<organism evidence="1 2">
    <name type="scientific">Cuneatibacter caecimuris</name>
    <dbReference type="NCBI Taxonomy" id="1796618"/>
    <lineage>
        <taxon>Bacteria</taxon>
        <taxon>Bacillati</taxon>
        <taxon>Bacillota</taxon>
        <taxon>Clostridia</taxon>
        <taxon>Lachnospirales</taxon>
        <taxon>Lachnospiraceae</taxon>
        <taxon>Cuneatibacter</taxon>
    </lineage>
</organism>